<evidence type="ECO:0000256" key="2">
    <source>
        <dbReference type="ARBA" id="ARBA00005001"/>
    </source>
</evidence>
<dbReference type="OrthoDB" id="335750at2"/>
<dbReference type="RefSeq" id="WP_004582545.1">
    <property type="nucleotide sequence ID" value="NZ_AP028878.1"/>
</dbReference>
<dbReference type="SUPFAM" id="SSF81296">
    <property type="entry name" value="E set domains"/>
    <property type="match status" value="1"/>
</dbReference>
<reference evidence="9 10" key="1">
    <citation type="journal article" date="2013" name="Genome Announc.">
        <title>Genome Sequence of the Polycyclic Aromatic Hydrocarbon-Degrading Bacterium Strain Marinobacter nanhaiticus D15-8WT.</title>
        <authorList>
            <person name="Cui Z."/>
            <person name="Gao W."/>
            <person name="Li Q."/>
            <person name="Xu G."/>
            <person name="Zheng L."/>
        </authorList>
    </citation>
    <scope>NUCLEOTIDE SEQUENCE [LARGE SCALE GENOMIC DNA]</scope>
    <source>
        <strain evidence="9 10">D15-8W</strain>
    </source>
</reference>
<dbReference type="GO" id="GO:0051274">
    <property type="term" value="P:beta-glucan biosynthetic process"/>
    <property type="evidence" value="ECO:0007669"/>
    <property type="project" value="TreeGrafter"/>
</dbReference>
<dbReference type="AlphaFoldDB" id="N6WS05"/>
<dbReference type="STRING" id="626887.J057_23070"/>
<gene>
    <name evidence="9" type="ORF">J057_23070</name>
</gene>
<dbReference type="Gene3D" id="2.70.98.10">
    <property type="match status" value="1"/>
</dbReference>
<evidence type="ECO:0000259" key="8">
    <source>
        <dbReference type="Pfam" id="PF04349"/>
    </source>
</evidence>
<dbReference type="GO" id="GO:0030288">
    <property type="term" value="C:outer membrane-bounded periplasmic space"/>
    <property type="evidence" value="ECO:0007669"/>
    <property type="project" value="TreeGrafter"/>
</dbReference>
<evidence type="ECO:0000256" key="4">
    <source>
        <dbReference type="ARBA" id="ARBA00015376"/>
    </source>
</evidence>
<keyword evidence="5 7" id="KW-0732">Signal</keyword>
<comment type="pathway">
    <text evidence="2">Glycan metabolism; osmoregulated periplasmic glucan (OPG) biosynthesis.</text>
</comment>
<dbReference type="InterPro" id="IPR014718">
    <property type="entry name" value="GH-type_carb-bd"/>
</dbReference>
<dbReference type="Pfam" id="PF04349">
    <property type="entry name" value="MdoG"/>
    <property type="match status" value="1"/>
</dbReference>
<dbReference type="EMBL" id="APLQ01000014">
    <property type="protein sequence ID" value="ENO14326.1"/>
    <property type="molecule type" value="Genomic_DNA"/>
</dbReference>
<name>N6WS05_9GAMM</name>
<evidence type="ECO:0000256" key="5">
    <source>
        <dbReference type="ARBA" id="ARBA00022729"/>
    </source>
</evidence>
<dbReference type="InterPro" id="IPR011013">
    <property type="entry name" value="Gal_mutarotase_sf_dom"/>
</dbReference>
<dbReference type="InterPro" id="IPR014756">
    <property type="entry name" value="Ig_E-set"/>
</dbReference>
<dbReference type="FunFam" id="2.70.98.10:FF:000001">
    <property type="entry name" value="Glucans biosynthesis protein G"/>
    <property type="match status" value="1"/>
</dbReference>
<feature type="chain" id="PRO_5004127049" description="Glucans biosynthesis protein G" evidence="7">
    <location>
        <begin position="25"/>
        <end position="514"/>
    </location>
</feature>
<feature type="signal peptide" evidence="7">
    <location>
        <begin position="1"/>
        <end position="24"/>
    </location>
</feature>
<comment type="caution">
    <text evidence="9">The sequence shown here is derived from an EMBL/GenBank/DDBJ whole genome shotgun (WGS) entry which is preliminary data.</text>
</comment>
<evidence type="ECO:0000256" key="1">
    <source>
        <dbReference type="ARBA" id="ARBA00004418"/>
    </source>
</evidence>
<dbReference type="PANTHER" id="PTHR30504:SF4">
    <property type="entry name" value="GLUCANS BIOSYNTHESIS PROTEIN G"/>
    <property type="match status" value="1"/>
</dbReference>
<comment type="similarity">
    <text evidence="3">Belongs to the OpgD/OpgG family.</text>
</comment>
<sequence length="514" mass="57236">MLSARLLTIPVALAITFAGNLAHAFDLADVVEMAKTRAQNAYEPPAPAPQFLRDLSYSDYQAIRFKQEASLWRQGKSRFQAELIPPGSYYTHAVKLHEVDSEGVKPITFDKTNFNYPNDAFAKRVPADLGYAGFKLTFPLYTETTQNQFLTFGGASYFRGIGRDNRFGLSARGIAVDTGLPSGEEVPSFVEFWLERPAGGSDTMRVYGLLEGPSVTGAYRFDIHPGDATRIDVTAELFFRDNVELLGLAPLTSMFYYGENTVRPAGEWRPQVHDSDGLLIHDGASGEWLWRPLINPRSLRMSYMQIGNLKGFGLMQRNTRFNQFEDMEARYDLRPSAWVDAKGDWGKGDVVLVEIPTRSETNDNIVAFWRPEQRVGGGDHRKLEYTLSFGGPSIAKQPAGHATQTFVGEGDRIGGGNVEGAFRLIVDFKGGELDKLKPDAPVVSQVTGSEGVEVIEHFVEYNEPEQAWRLSTLVRPAPEKTMSIRGFLSVEGKPLTETWTYELPVNSDLRAPEE</sequence>
<evidence type="ECO:0000256" key="6">
    <source>
        <dbReference type="ARBA" id="ARBA00022764"/>
    </source>
</evidence>
<evidence type="ECO:0000256" key="3">
    <source>
        <dbReference type="ARBA" id="ARBA00009284"/>
    </source>
</evidence>
<keyword evidence="6" id="KW-0574">Periplasm</keyword>
<protein>
    <recommendedName>
        <fullName evidence="4">Glucans biosynthesis protein G</fullName>
    </recommendedName>
</protein>
<evidence type="ECO:0000256" key="7">
    <source>
        <dbReference type="SAM" id="SignalP"/>
    </source>
</evidence>
<keyword evidence="10" id="KW-1185">Reference proteome</keyword>
<evidence type="ECO:0000313" key="9">
    <source>
        <dbReference type="EMBL" id="ENO14326.1"/>
    </source>
</evidence>
<dbReference type="SUPFAM" id="SSF74650">
    <property type="entry name" value="Galactose mutarotase-like"/>
    <property type="match status" value="1"/>
</dbReference>
<dbReference type="InterPro" id="IPR014438">
    <property type="entry name" value="Glucan_biosyn_MdoG/MdoD"/>
</dbReference>
<dbReference type="PANTHER" id="PTHR30504">
    <property type="entry name" value="GLUCANS BIOSYNTHESIS PROTEIN"/>
    <property type="match status" value="1"/>
</dbReference>
<dbReference type="GO" id="GO:0030246">
    <property type="term" value="F:carbohydrate binding"/>
    <property type="evidence" value="ECO:0007669"/>
    <property type="project" value="InterPro"/>
</dbReference>
<dbReference type="Proteomes" id="UP000013165">
    <property type="component" value="Unassembled WGS sequence"/>
</dbReference>
<dbReference type="eggNOG" id="COG3131">
    <property type="taxonomic scope" value="Bacteria"/>
</dbReference>
<dbReference type="InterPro" id="IPR007444">
    <property type="entry name" value="Glucan_biosyn_MdoG_C"/>
</dbReference>
<organism evidence="9 10">
    <name type="scientific">Marinobacter nanhaiticus D15-8W</name>
    <dbReference type="NCBI Taxonomy" id="626887"/>
    <lineage>
        <taxon>Bacteria</taxon>
        <taxon>Pseudomonadati</taxon>
        <taxon>Pseudomonadota</taxon>
        <taxon>Gammaproteobacteria</taxon>
        <taxon>Pseudomonadales</taxon>
        <taxon>Marinobacteraceae</taxon>
        <taxon>Marinobacter</taxon>
    </lineage>
</organism>
<accession>N6WS05</accession>
<evidence type="ECO:0000313" key="10">
    <source>
        <dbReference type="Proteomes" id="UP000013165"/>
    </source>
</evidence>
<dbReference type="PIRSF" id="PIRSF006281">
    <property type="entry name" value="MdoG"/>
    <property type="match status" value="1"/>
</dbReference>
<proteinExistence type="inferred from homology"/>
<dbReference type="PATRIC" id="fig|626887.3.peg.4611"/>
<dbReference type="HOGENOM" id="CLU_023403_2_0_6"/>
<comment type="subcellular location">
    <subcellularLocation>
        <location evidence="1">Periplasm</location>
    </subcellularLocation>
</comment>
<feature type="domain" description="Glucan biosynthesis periplasmic MdoG C-terminal" evidence="8">
    <location>
        <begin position="25"/>
        <end position="502"/>
    </location>
</feature>
<dbReference type="GO" id="GO:0003824">
    <property type="term" value="F:catalytic activity"/>
    <property type="evidence" value="ECO:0007669"/>
    <property type="project" value="InterPro"/>
</dbReference>